<comment type="caution">
    <text evidence="1">The sequence shown here is derived from an EMBL/GenBank/DDBJ whole genome shotgun (WGS) entry which is preliminary data.</text>
</comment>
<reference evidence="1" key="1">
    <citation type="submission" date="2022-03" db="EMBL/GenBank/DDBJ databases">
        <authorList>
            <person name="Sayadi A."/>
        </authorList>
    </citation>
    <scope>NUCLEOTIDE SEQUENCE</scope>
</reference>
<gene>
    <name evidence="1" type="ORF">ACAOBT_LOCUS3273</name>
</gene>
<evidence type="ECO:0000313" key="1">
    <source>
        <dbReference type="EMBL" id="CAH1959615.1"/>
    </source>
</evidence>
<dbReference type="EMBL" id="CAKOFQ010006683">
    <property type="protein sequence ID" value="CAH1959615.1"/>
    <property type="molecule type" value="Genomic_DNA"/>
</dbReference>
<sequence>MSIKYKTTLSVPEMVYVKCIVTIVGDAEVQATLSCHKVLQDYQEGV</sequence>
<dbReference type="AlphaFoldDB" id="A0A9P0NWQ5"/>
<dbReference type="Proteomes" id="UP001152888">
    <property type="component" value="Unassembled WGS sequence"/>
</dbReference>
<evidence type="ECO:0000313" key="2">
    <source>
        <dbReference type="Proteomes" id="UP001152888"/>
    </source>
</evidence>
<organism evidence="1 2">
    <name type="scientific">Acanthoscelides obtectus</name>
    <name type="common">Bean weevil</name>
    <name type="synonym">Bruchus obtectus</name>
    <dbReference type="NCBI Taxonomy" id="200917"/>
    <lineage>
        <taxon>Eukaryota</taxon>
        <taxon>Metazoa</taxon>
        <taxon>Ecdysozoa</taxon>
        <taxon>Arthropoda</taxon>
        <taxon>Hexapoda</taxon>
        <taxon>Insecta</taxon>
        <taxon>Pterygota</taxon>
        <taxon>Neoptera</taxon>
        <taxon>Endopterygota</taxon>
        <taxon>Coleoptera</taxon>
        <taxon>Polyphaga</taxon>
        <taxon>Cucujiformia</taxon>
        <taxon>Chrysomeloidea</taxon>
        <taxon>Chrysomelidae</taxon>
        <taxon>Bruchinae</taxon>
        <taxon>Bruchini</taxon>
        <taxon>Acanthoscelides</taxon>
    </lineage>
</organism>
<accession>A0A9P0NWQ5</accession>
<protein>
    <submittedName>
        <fullName evidence="1">Uncharacterized protein</fullName>
    </submittedName>
</protein>
<keyword evidence="2" id="KW-1185">Reference proteome</keyword>
<proteinExistence type="predicted"/>
<name>A0A9P0NWQ5_ACAOB</name>